<gene>
    <name evidence="3" type="ORF">RhiirA4_487747</name>
</gene>
<feature type="region of interest" description="Disordered" evidence="2">
    <location>
        <begin position="101"/>
        <end position="121"/>
    </location>
</feature>
<evidence type="ECO:0000313" key="4">
    <source>
        <dbReference type="Proteomes" id="UP000234323"/>
    </source>
</evidence>
<organism evidence="3 4">
    <name type="scientific">Rhizophagus irregularis</name>
    <dbReference type="NCBI Taxonomy" id="588596"/>
    <lineage>
        <taxon>Eukaryota</taxon>
        <taxon>Fungi</taxon>
        <taxon>Fungi incertae sedis</taxon>
        <taxon>Mucoromycota</taxon>
        <taxon>Glomeromycotina</taxon>
        <taxon>Glomeromycetes</taxon>
        <taxon>Glomerales</taxon>
        <taxon>Glomeraceae</taxon>
        <taxon>Rhizophagus</taxon>
    </lineage>
</organism>
<proteinExistence type="predicted"/>
<comment type="caution">
    <text evidence="3">The sequence shown here is derived from an EMBL/GenBank/DDBJ whole genome shotgun (WGS) entry which is preliminary data.</text>
</comment>
<keyword evidence="4" id="KW-1185">Reference proteome</keyword>
<reference evidence="3 4" key="1">
    <citation type="submission" date="2015-10" db="EMBL/GenBank/DDBJ databases">
        <title>Genome analyses suggest a sexual origin of heterokaryosis in a supposedly ancient asexual fungus.</title>
        <authorList>
            <person name="Ropars J."/>
            <person name="Sedzielewska K."/>
            <person name="Noel J."/>
            <person name="Charron P."/>
            <person name="Farinelli L."/>
            <person name="Marton T."/>
            <person name="Kruger M."/>
            <person name="Pelin A."/>
            <person name="Brachmann A."/>
            <person name="Corradi N."/>
        </authorList>
    </citation>
    <scope>NUCLEOTIDE SEQUENCE [LARGE SCALE GENOMIC DNA]</scope>
    <source>
        <strain evidence="3 4">A4</strain>
    </source>
</reference>
<evidence type="ECO:0000256" key="2">
    <source>
        <dbReference type="SAM" id="MobiDB-lite"/>
    </source>
</evidence>
<protein>
    <submittedName>
        <fullName evidence="3">Uncharacterized protein</fullName>
    </submittedName>
</protein>
<feature type="coiled-coil region" evidence="1">
    <location>
        <begin position="5"/>
        <end position="88"/>
    </location>
</feature>
<name>A0A2I1HSY2_9GLOM</name>
<dbReference type="VEuPathDB" id="FungiDB:RhiirFUN_024440"/>
<dbReference type="EMBL" id="LLXI01006216">
    <property type="protein sequence ID" value="PKY61999.1"/>
    <property type="molecule type" value="Genomic_DNA"/>
</dbReference>
<dbReference type="Gene3D" id="1.20.5.490">
    <property type="entry name" value="Single helix bin"/>
    <property type="match status" value="1"/>
</dbReference>
<dbReference type="Proteomes" id="UP000234323">
    <property type="component" value="Unassembled WGS sequence"/>
</dbReference>
<sequence length="413" mass="47179">MSSELEVLKQRISELEAKNDKLEAENAELRKENTEIRDLRFKLSVSDAEIAELKRRNAETLRSNAEYNERRDAENAKLKARIEEMESEFGDRITKVEQKQTLNEPRGASHNSSNNSSPSFNSIAVPEAITVPTNSAKRLNGKLLEEKDMDSFLLEAHKKIVSKVISKEMISGYDQNAIDEIEPQSSVFSNTINLESNVYEKEDVSDHALVPSAKSSEEKETDAFLNEVDKKMISDRIRQRNREKKLQRKNEQDLIREISTGACNNLSSSSDKRDHDSISQVTKISLTSGQRKSDILQNIANLYEKACDAEDVSIKANQAEILCWSNFIIAFDKSIDEIMARDRVGMKKAKGLIYDFILAQNPDTKRPALYKKIERARKIYRLTEKIGLDKVKYIKTYSAKLFQNLPTKKFKES</sequence>
<dbReference type="VEuPathDB" id="FungiDB:RhiirA1_537415"/>
<keyword evidence="1" id="KW-0175">Coiled coil</keyword>
<feature type="compositionally biased region" description="Low complexity" evidence="2">
    <location>
        <begin position="109"/>
        <end position="121"/>
    </location>
</feature>
<evidence type="ECO:0000256" key="1">
    <source>
        <dbReference type="SAM" id="Coils"/>
    </source>
</evidence>
<dbReference type="AlphaFoldDB" id="A0A2I1HSY2"/>
<accession>A0A2I1HSY2</accession>
<dbReference type="VEuPathDB" id="FungiDB:FUN_008610"/>
<evidence type="ECO:0000313" key="3">
    <source>
        <dbReference type="EMBL" id="PKY61999.1"/>
    </source>
</evidence>